<evidence type="ECO:0000313" key="3">
    <source>
        <dbReference type="EMBL" id="CAF4028832.1"/>
    </source>
</evidence>
<evidence type="ECO:0000256" key="1">
    <source>
        <dbReference type="ARBA" id="ARBA00022801"/>
    </source>
</evidence>
<dbReference type="Gene3D" id="3.40.50.1820">
    <property type="entry name" value="alpha/beta hydrolase"/>
    <property type="match status" value="1"/>
</dbReference>
<dbReference type="GO" id="GO:0004553">
    <property type="term" value="F:hydrolase activity, hydrolyzing O-glycosyl compounds"/>
    <property type="evidence" value="ECO:0007669"/>
    <property type="project" value="TreeGrafter"/>
</dbReference>
<keyword evidence="1" id="KW-0378">Hydrolase</keyword>
<dbReference type="InterPro" id="IPR029058">
    <property type="entry name" value="AB_hydrolase_fold"/>
</dbReference>
<dbReference type="InterPro" id="IPR052382">
    <property type="entry name" value="ABHD10_acyl-thioesterase"/>
</dbReference>
<dbReference type="Proteomes" id="UP000663866">
    <property type="component" value="Unassembled WGS sequence"/>
</dbReference>
<evidence type="ECO:0000313" key="2">
    <source>
        <dbReference type="EMBL" id="CAF4023478.1"/>
    </source>
</evidence>
<dbReference type="AlphaFoldDB" id="A0A819QPN5"/>
<sequence length="242" mass="27759">IPLSQQFMTSKERTIVFIPGYQSVVPSTKSIYLEQFCQQHNLTYVTFNHDFSPESSVETWYKNFLCILKNQTEGQLILVGSSLGVWLALLLFHRDEEDAVQIRSRICGIVGVGTSVNSTERWLNEIESEEKRIDRAYVYRRPSLYSSTGYYDILVAKLLDSKEYILPMESGKVYVNCSVIMLHGICDTDVPYHHAIDVLKLLDVPLGKICELRLIHDGDHRLSRQEDLIRIHGALLDLISFC</sequence>
<gene>
    <name evidence="2" type="ORF">BYL167_LOCUS14919</name>
    <name evidence="3" type="ORF">OVN521_LOCUS16668</name>
</gene>
<evidence type="ECO:0000313" key="4">
    <source>
        <dbReference type="Proteomes" id="UP000663866"/>
    </source>
</evidence>
<comment type="caution">
    <text evidence="3">The sequence shown here is derived from an EMBL/GenBank/DDBJ whole genome shotgun (WGS) entry which is preliminary data.</text>
</comment>
<dbReference type="PANTHER" id="PTHR16138">
    <property type="entry name" value="MYCOPHENOLIC ACID ACYL-GLUCURONIDE ESTERASE, MITOCHONDRIAL"/>
    <property type="match status" value="1"/>
</dbReference>
<dbReference type="EMBL" id="CAJOBH010005413">
    <property type="protein sequence ID" value="CAF4023478.1"/>
    <property type="molecule type" value="Genomic_DNA"/>
</dbReference>
<accession>A0A819QPN5</accession>
<organism evidence="3 4">
    <name type="scientific">Rotaria magnacalcarata</name>
    <dbReference type="NCBI Taxonomy" id="392030"/>
    <lineage>
        <taxon>Eukaryota</taxon>
        <taxon>Metazoa</taxon>
        <taxon>Spiralia</taxon>
        <taxon>Gnathifera</taxon>
        <taxon>Rotifera</taxon>
        <taxon>Eurotatoria</taxon>
        <taxon>Bdelloidea</taxon>
        <taxon>Philodinida</taxon>
        <taxon>Philodinidae</taxon>
        <taxon>Rotaria</taxon>
    </lineage>
</organism>
<reference evidence="3" key="1">
    <citation type="submission" date="2021-02" db="EMBL/GenBank/DDBJ databases">
        <authorList>
            <person name="Nowell W R."/>
        </authorList>
    </citation>
    <scope>NUCLEOTIDE SEQUENCE</scope>
</reference>
<proteinExistence type="predicted"/>
<dbReference type="PANTHER" id="PTHR16138:SF7">
    <property type="entry name" value="PALMITOYL-PROTEIN THIOESTERASE ABHD10, MITOCHONDRIAL"/>
    <property type="match status" value="1"/>
</dbReference>
<dbReference type="EMBL" id="CAJOBG010002800">
    <property type="protein sequence ID" value="CAF4028832.1"/>
    <property type="molecule type" value="Genomic_DNA"/>
</dbReference>
<keyword evidence="4" id="KW-1185">Reference proteome</keyword>
<feature type="non-terminal residue" evidence="3">
    <location>
        <position position="1"/>
    </location>
</feature>
<dbReference type="SUPFAM" id="SSF53474">
    <property type="entry name" value="alpha/beta-Hydrolases"/>
    <property type="match status" value="1"/>
</dbReference>
<dbReference type="Proteomes" id="UP000681967">
    <property type="component" value="Unassembled WGS sequence"/>
</dbReference>
<protein>
    <submittedName>
        <fullName evidence="3">Uncharacterized protein</fullName>
    </submittedName>
</protein>
<name>A0A819QPN5_9BILA</name>